<reference evidence="2 3" key="1">
    <citation type="submission" date="2017-10" db="EMBL/GenBank/DDBJ databases">
        <title>Biodiversity and function of Thalassospira species in the particle-attached aromatic-hydrocarbon-degrading consortia from the surface seawater of the China South Sea.</title>
        <authorList>
            <person name="Dong C."/>
            <person name="Liu R."/>
            <person name="Shao Z."/>
        </authorList>
    </citation>
    <scope>NUCLEOTIDE SEQUENCE [LARGE SCALE GENOMIC DNA]</scope>
    <source>
        <strain evidence="2 3">CSC3H3</strain>
        <plasmid evidence="3">pcsc3h3</plasmid>
    </source>
</reference>
<keyword evidence="2" id="KW-0614">Plasmid</keyword>
<accession>A0ABN5FLM4</accession>
<evidence type="ECO:0000313" key="2">
    <source>
        <dbReference type="EMBL" id="AUG55353.1"/>
    </source>
</evidence>
<keyword evidence="3" id="KW-1185">Reference proteome</keyword>
<dbReference type="SUPFAM" id="SSF55729">
    <property type="entry name" value="Acyl-CoA N-acyltransferases (Nat)"/>
    <property type="match status" value="1"/>
</dbReference>
<dbReference type="Gene3D" id="3.40.630.30">
    <property type="match status" value="1"/>
</dbReference>
<dbReference type="Proteomes" id="UP000233458">
    <property type="component" value="Plasmid pCSC3H3"/>
</dbReference>
<feature type="domain" description="N-acetyltransferase" evidence="1">
    <location>
        <begin position="25"/>
        <end position="159"/>
    </location>
</feature>
<evidence type="ECO:0000313" key="3">
    <source>
        <dbReference type="Proteomes" id="UP000233458"/>
    </source>
</evidence>
<sequence length="159" mass="17066">MADLVVSLYAPALDALGEKVAKTDITIRPVLAPEQRLVVDWVRDNFSDNWASEALVAIARQPSACLIAIRDGEILGFACYDATARGFFGPTGVALDARKQGIGAALLHRTLQTMKTMGYAYAIIGDPGPTQFYVDSVGAIEIPLPGKGIYADMLRAPRK</sequence>
<dbReference type="InterPro" id="IPR016181">
    <property type="entry name" value="Acyl_CoA_acyltransferase"/>
</dbReference>
<organism evidence="2 3">
    <name type="scientific">Thalassospira marina</name>
    <dbReference type="NCBI Taxonomy" id="2048283"/>
    <lineage>
        <taxon>Bacteria</taxon>
        <taxon>Pseudomonadati</taxon>
        <taxon>Pseudomonadota</taxon>
        <taxon>Alphaproteobacteria</taxon>
        <taxon>Rhodospirillales</taxon>
        <taxon>Thalassospiraceae</taxon>
        <taxon>Thalassospira</taxon>
    </lineage>
</organism>
<dbReference type="PROSITE" id="PS51186">
    <property type="entry name" value="GNAT"/>
    <property type="match status" value="1"/>
</dbReference>
<dbReference type="InterPro" id="IPR000182">
    <property type="entry name" value="GNAT_dom"/>
</dbReference>
<dbReference type="CDD" id="cd04301">
    <property type="entry name" value="NAT_SF"/>
    <property type="match status" value="1"/>
</dbReference>
<dbReference type="Pfam" id="PF00583">
    <property type="entry name" value="Acetyltransf_1"/>
    <property type="match status" value="1"/>
</dbReference>
<protein>
    <submittedName>
        <fullName evidence="2">GNAT family N-acetyltransferase</fullName>
    </submittedName>
</protein>
<evidence type="ECO:0000259" key="1">
    <source>
        <dbReference type="PROSITE" id="PS51186"/>
    </source>
</evidence>
<proteinExistence type="predicted"/>
<dbReference type="RefSeq" id="WP_101286416.1">
    <property type="nucleotide sequence ID" value="NZ_CP024200.1"/>
</dbReference>
<geneLocation type="plasmid" evidence="3">
    <name>pcsc3h3</name>
</geneLocation>
<gene>
    <name evidence="2" type="ORF">CSC3H3_20975</name>
</gene>
<name>A0ABN5FLM4_9PROT</name>
<dbReference type="EMBL" id="CP024200">
    <property type="protein sequence ID" value="AUG55353.1"/>
    <property type="molecule type" value="Genomic_DNA"/>
</dbReference>